<gene>
    <name evidence="2" type="ORF">Fot_41995</name>
</gene>
<accession>A0ABD1RJX2</accession>
<proteinExistence type="predicted"/>
<protein>
    <submittedName>
        <fullName evidence="2">Uncharacterized protein</fullName>
    </submittedName>
</protein>
<evidence type="ECO:0000313" key="2">
    <source>
        <dbReference type="EMBL" id="KAL2488703.1"/>
    </source>
</evidence>
<feature type="coiled-coil region" evidence="1">
    <location>
        <begin position="50"/>
        <end position="147"/>
    </location>
</feature>
<name>A0ABD1RJX2_9LAMI</name>
<dbReference type="AlphaFoldDB" id="A0ABD1RJX2"/>
<evidence type="ECO:0000313" key="3">
    <source>
        <dbReference type="Proteomes" id="UP001604277"/>
    </source>
</evidence>
<evidence type="ECO:0000256" key="1">
    <source>
        <dbReference type="SAM" id="Coils"/>
    </source>
</evidence>
<dbReference type="EMBL" id="JBFOLJ010000012">
    <property type="protein sequence ID" value="KAL2488703.1"/>
    <property type="molecule type" value="Genomic_DNA"/>
</dbReference>
<comment type="caution">
    <text evidence="2">The sequence shown here is derived from an EMBL/GenBank/DDBJ whole genome shotgun (WGS) entry which is preliminary data.</text>
</comment>
<sequence length="169" mass="19197">MSKLSNHLQMATAIVDSFWTNCWATYYAKLSTEVKLITANVLAAQSMVLIKEAEGSINKSKKELRNVTEERDKLKKDLQNTESDVAEILKRYDNATQAQLVTSKALEEVNDQKMGLIEKVAELEITMDSLKAEISGLKEEKLRLERSTEVAVKAGVENFRNQFEFTQDY</sequence>
<dbReference type="Gene3D" id="1.10.287.1490">
    <property type="match status" value="1"/>
</dbReference>
<dbReference type="Proteomes" id="UP001604277">
    <property type="component" value="Unassembled WGS sequence"/>
</dbReference>
<organism evidence="2 3">
    <name type="scientific">Forsythia ovata</name>
    <dbReference type="NCBI Taxonomy" id="205694"/>
    <lineage>
        <taxon>Eukaryota</taxon>
        <taxon>Viridiplantae</taxon>
        <taxon>Streptophyta</taxon>
        <taxon>Embryophyta</taxon>
        <taxon>Tracheophyta</taxon>
        <taxon>Spermatophyta</taxon>
        <taxon>Magnoliopsida</taxon>
        <taxon>eudicotyledons</taxon>
        <taxon>Gunneridae</taxon>
        <taxon>Pentapetalae</taxon>
        <taxon>asterids</taxon>
        <taxon>lamiids</taxon>
        <taxon>Lamiales</taxon>
        <taxon>Oleaceae</taxon>
        <taxon>Forsythieae</taxon>
        <taxon>Forsythia</taxon>
    </lineage>
</organism>
<keyword evidence="3" id="KW-1185">Reference proteome</keyword>
<keyword evidence="1" id="KW-0175">Coiled coil</keyword>
<reference evidence="3" key="1">
    <citation type="submission" date="2024-07" db="EMBL/GenBank/DDBJ databases">
        <title>Two chromosome-level genome assemblies of Korean endemic species Abeliophyllum distichum and Forsythia ovata (Oleaceae).</title>
        <authorList>
            <person name="Jang H."/>
        </authorList>
    </citation>
    <scope>NUCLEOTIDE SEQUENCE [LARGE SCALE GENOMIC DNA]</scope>
</reference>